<dbReference type="PANTHER" id="PTHR46043:SF5">
    <property type="entry name" value="ARM REPEAT SUPERFAMILY PROTEIN"/>
    <property type="match status" value="1"/>
</dbReference>
<dbReference type="AlphaFoldDB" id="A0A6A2ZR55"/>
<accession>A0A6A2ZR55</accession>
<organism evidence="2 3">
    <name type="scientific">Hibiscus syriacus</name>
    <name type="common">Rose of Sharon</name>
    <dbReference type="NCBI Taxonomy" id="106335"/>
    <lineage>
        <taxon>Eukaryota</taxon>
        <taxon>Viridiplantae</taxon>
        <taxon>Streptophyta</taxon>
        <taxon>Embryophyta</taxon>
        <taxon>Tracheophyta</taxon>
        <taxon>Spermatophyta</taxon>
        <taxon>Magnoliopsida</taxon>
        <taxon>eudicotyledons</taxon>
        <taxon>Gunneridae</taxon>
        <taxon>Pentapetalae</taxon>
        <taxon>rosids</taxon>
        <taxon>malvids</taxon>
        <taxon>Malvales</taxon>
        <taxon>Malvaceae</taxon>
        <taxon>Malvoideae</taxon>
        <taxon>Hibiscus</taxon>
    </lineage>
</organism>
<evidence type="ECO:0000313" key="2">
    <source>
        <dbReference type="EMBL" id="KAE8693622.1"/>
    </source>
</evidence>
<protein>
    <recommendedName>
        <fullName evidence="1">DUF7032 domain-containing protein</fullName>
    </recommendedName>
</protein>
<dbReference type="InterPro" id="IPR054296">
    <property type="entry name" value="DUF7032"/>
</dbReference>
<feature type="domain" description="DUF7032" evidence="1">
    <location>
        <begin position="9"/>
        <end position="38"/>
    </location>
</feature>
<dbReference type="Proteomes" id="UP000436088">
    <property type="component" value="Unassembled WGS sequence"/>
</dbReference>
<proteinExistence type="predicted"/>
<gene>
    <name evidence="2" type="ORF">F3Y22_tig00110796pilonHSYRG00018</name>
</gene>
<sequence>MAIEARGVELLVQSDLDVIVAKFDSHVKNISRIYAAGILSRGFAIVFSKPGLGACKKDMRFYVRDLSTRVKIDDTEMKRQALGSLYQEMADDERYVKIVVENDEFLYVLMEFFYSSEMEIQEHASKIVSFISV</sequence>
<evidence type="ECO:0000313" key="3">
    <source>
        <dbReference type="Proteomes" id="UP000436088"/>
    </source>
</evidence>
<reference evidence="2" key="1">
    <citation type="submission" date="2019-09" db="EMBL/GenBank/DDBJ databases">
        <title>Draft genome information of white flower Hibiscus syriacus.</title>
        <authorList>
            <person name="Kim Y.-M."/>
        </authorList>
    </citation>
    <scope>NUCLEOTIDE SEQUENCE [LARGE SCALE GENOMIC DNA]</scope>
    <source>
        <strain evidence="2">YM2019G1</strain>
    </source>
</reference>
<dbReference type="PANTHER" id="PTHR46043">
    <property type="entry name" value="ARM REPEAT SUPERFAMILY PROTEIN"/>
    <property type="match status" value="1"/>
</dbReference>
<name>A0A6A2ZR55_HIBSY</name>
<dbReference type="EMBL" id="VEPZ02001115">
    <property type="protein sequence ID" value="KAE8693622.1"/>
    <property type="molecule type" value="Genomic_DNA"/>
</dbReference>
<keyword evidence="3" id="KW-1185">Reference proteome</keyword>
<evidence type="ECO:0000259" key="1">
    <source>
        <dbReference type="Pfam" id="PF23005"/>
    </source>
</evidence>
<comment type="caution">
    <text evidence="2">The sequence shown here is derived from an EMBL/GenBank/DDBJ whole genome shotgun (WGS) entry which is preliminary data.</text>
</comment>
<dbReference type="Pfam" id="PF23005">
    <property type="entry name" value="DUF7032"/>
    <property type="match status" value="1"/>
</dbReference>